<evidence type="ECO:0000313" key="2">
    <source>
        <dbReference type="EMBL" id="MCS4488723.1"/>
    </source>
</evidence>
<protein>
    <submittedName>
        <fullName evidence="2">DUF3290 domain-containing protein</fullName>
    </submittedName>
</protein>
<proteinExistence type="predicted"/>
<dbReference type="Proteomes" id="UP001206548">
    <property type="component" value="Unassembled WGS sequence"/>
</dbReference>
<dbReference type="RefSeq" id="WP_259139113.1">
    <property type="nucleotide sequence ID" value="NZ_JANUXX010000008.1"/>
</dbReference>
<evidence type="ECO:0000313" key="3">
    <source>
        <dbReference type="Proteomes" id="UP001206548"/>
    </source>
</evidence>
<gene>
    <name evidence="2" type="ORF">NXS10_07110</name>
</gene>
<keyword evidence="1" id="KW-0472">Membrane</keyword>
<dbReference type="InterPro" id="IPR021707">
    <property type="entry name" value="DUF3290"/>
</dbReference>
<keyword evidence="3" id="KW-1185">Reference proteome</keyword>
<evidence type="ECO:0000256" key="1">
    <source>
        <dbReference type="SAM" id="Phobius"/>
    </source>
</evidence>
<keyword evidence="1" id="KW-1133">Transmembrane helix</keyword>
<feature type="transmembrane region" description="Helical" evidence="1">
    <location>
        <begin position="20"/>
        <end position="39"/>
    </location>
</feature>
<dbReference type="Pfam" id="PF11694">
    <property type="entry name" value="DUF3290"/>
    <property type="match status" value="1"/>
</dbReference>
<name>A0ABT2F8C7_9STRE</name>
<sequence length="150" mass="17035">MKFYSYDYVLSQISSSNWLMMGFFLLLLLATMVSSVQAYRHKKDSKYRELVIILVLIMGLVLCISISNFQTHSASDNQYRTSLHFIEVVSKELGVDKSKVYVNTSAETDGAILKVGKQFYRAISGSEVDTYLLEKIKLVNADVELVEVDK</sequence>
<dbReference type="EMBL" id="JANUXX010000008">
    <property type="protein sequence ID" value="MCS4488723.1"/>
    <property type="molecule type" value="Genomic_DNA"/>
</dbReference>
<organism evidence="2 3">
    <name type="scientific">Streptococcus sciuri</name>
    <dbReference type="NCBI Taxonomy" id="2973939"/>
    <lineage>
        <taxon>Bacteria</taxon>
        <taxon>Bacillati</taxon>
        <taxon>Bacillota</taxon>
        <taxon>Bacilli</taxon>
        <taxon>Lactobacillales</taxon>
        <taxon>Streptococcaceae</taxon>
        <taxon>Streptococcus</taxon>
    </lineage>
</organism>
<keyword evidence="1" id="KW-0812">Transmembrane</keyword>
<reference evidence="2 3" key="1">
    <citation type="journal article" date="2023" name="Int. J. Syst. Evol. Microbiol.">
        <title>Streptococcus sciuri sp. nov., Staphylococcus marylandisciuri sp. nov. and Staphylococcus americanisciuri sp. nov., isolated from faeces of eastern grey squirrel (Sciurus carolinensis).</title>
        <authorList>
            <person name="Volokhov D.V."/>
            <person name="Zagorodnyaya T.A."/>
            <person name="Furtak V.A."/>
            <person name="Nattanmai G."/>
            <person name="Randall L."/>
            <person name="Jose S."/>
            <person name="Gao Y."/>
            <person name="Eisenberg T."/>
            <person name="Delmonte P."/>
            <person name="Blom J."/>
            <person name="Mitchell K.K."/>
        </authorList>
    </citation>
    <scope>NUCLEOTIDE SEQUENCE [LARGE SCALE GENOMIC DNA]</scope>
    <source>
        <strain evidence="2 3">SQ9-PEA</strain>
    </source>
</reference>
<feature type="transmembrane region" description="Helical" evidence="1">
    <location>
        <begin position="51"/>
        <end position="69"/>
    </location>
</feature>
<comment type="caution">
    <text evidence="2">The sequence shown here is derived from an EMBL/GenBank/DDBJ whole genome shotgun (WGS) entry which is preliminary data.</text>
</comment>
<accession>A0ABT2F8C7</accession>